<keyword evidence="2 17" id="KW-0813">Transport</keyword>
<feature type="domain" description="Neurotransmitter-gated ion-channel ligand-binding" evidence="18">
    <location>
        <begin position="2"/>
        <end position="224"/>
    </location>
</feature>
<dbReference type="FunFam" id="2.70.170.10:FF:000044">
    <property type="entry name" value="AcetylCholine Receptor"/>
    <property type="match status" value="1"/>
</dbReference>
<evidence type="ECO:0000256" key="8">
    <source>
        <dbReference type="ARBA" id="ARBA00023065"/>
    </source>
</evidence>
<feature type="domain" description="Neurotransmitter-gated ion-channel transmembrane" evidence="19">
    <location>
        <begin position="231"/>
        <end position="454"/>
    </location>
</feature>
<protein>
    <submittedName>
        <fullName evidence="21">Neur_chan_LBD domain-containing protein</fullName>
    </submittedName>
</protein>
<dbReference type="InterPro" id="IPR006202">
    <property type="entry name" value="Neur_chan_lig-bd"/>
</dbReference>
<dbReference type="WBParaSite" id="Pan_g13629.t1">
    <property type="protein sequence ID" value="Pan_g13629.t1"/>
    <property type="gene ID" value="Pan_g13629"/>
</dbReference>
<dbReference type="GO" id="GO:0004888">
    <property type="term" value="F:transmembrane signaling receptor activity"/>
    <property type="evidence" value="ECO:0007669"/>
    <property type="project" value="InterPro"/>
</dbReference>
<keyword evidence="13" id="KW-0628">Postsynaptic cell membrane</keyword>
<comment type="similarity">
    <text evidence="1">Belongs to the ligand-gated ion channel (TC 1.A.9) family. Acetylcholine receptor (TC 1.A.9.1) subfamily.</text>
</comment>
<evidence type="ECO:0000313" key="21">
    <source>
        <dbReference type="WBParaSite" id="Pan_g13629.t1"/>
    </source>
</evidence>
<keyword evidence="8 17" id="KW-0406">Ion transport</keyword>
<evidence type="ECO:0000259" key="18">
    <source>
        <dbReference type="Pfam" id="PF02931"/>
    </source>
</evidence>
<keyword evidence="6 17" id="KW-1133">Transmembrane helix</keyword>
<evidence type="ECO:0000259" key="19">
    <source>
        <dbReference type="Pfam" id="PF02932"/>
    </source>
</evidence>
<organism evidence="20 21">
    <name type="scientific">Panagrellus redivivus</name>
    <name type="common">Microworm</name>
    <dbReference type="NCBI Taxonomy" id="6233"/>
    <lineage>
        <taxon>Eukaryota</taxon>
        <taxon>Metazoa</taxon>
        <taxon>Ecdysozoa</taxon>
        <taxon>Nematoda</taxon>
        <taxon>Chromadorea</taxon>
        <taxon>Rhabditida</taxon>
        <taxon>Tylenchina</taxon>
        <taxon>Panagrolaimomorpha</taxon>
        <taxon>Panagrolaimoidea</taxon>
        <taxon>Panagrolaimidae</taxon>
        <taxon>Panagrellus</taxon>
    </lineage>
</organism>
<dbReference type="SUPFAM" id="SSF63712">
    <property type="entry name" value="Nicotinic receptor ligand binding domain-like"/>
    <property type="match status" value="1"/>
</dbReference>
<dbReference type="SUPFAM" id="SSF90112">
    <property type="entry name" value="Neurotransmitter-gated ion-channel transmembrane pore"/>
    <property type="match status" value="1"/>
</dbReference>
<dbReference type="Gene3D" id="2.70.170.10">
    <property type="entry name" value="Neurotransmitter-gated ion-channel ligand-binding domain"/>
    <property type="match status" value="1"/>
</dbReference>
<evidence type="ECO:0000256" key="14">
    <source>
        <dbReference type="ARBA" id="ARBA00023286"/>
    </source>
</evidence>
<dbReference type="Proteomes" id="UP000492821">
    <property type="component" value="Unassembled WGS sequence"/>
</dbReference>
<dbReference type="PRINTS" id="PR00252">
    <property type="entry name" value="NRIONCHANNEL"/>
</dbReference>
<dbReference type="InterPro" id="IPR038050">
    <property type="entry name" value="Neuro_actylchol_rec"/>
</dbReference>
<evidence type="ECO:0000256" key="1">
    <source>
        <dbReference type="ARBA" id="ARBA00009237"/>
    </source>
</evidence>
<keyword evidence="10" id="KW-1015">Disulfide bond</keyword>
<evidence type="ECO:0000256" key="7">
    <source>
        <dbReference type="ARBA" id="ARBA00023018"/>
    </source>
</evidence>
<keyword evidence="20" id="KW-1185">Reference proteome</keyword>
<feature type="transmembrane region" description="Helical" evidence="17">
    <location>
        <begin position="323"/>
        <end position="343"/>
    </location>
</feature>
<sequence>MVNYNRFRRPALSPQDAITIKLKLRLSQIIDLHEIDQIMTCSVWMKQVWFDQKLSWNPQNYGGVSVLYVPYEMLWVPDIVLYNAADLEYNITISTKATLHYSGEVTWEPPAIFKPSCQINVQYFPFDEQICVLKFGSWSFPTNLLRIEPLDDEVHIEERLNEKGMLENMSTVDHGIDLSDYYPSVEWDIMTRRAYLQERTYVARIPEGSKYADITYELVLRRKPMFYTVNLVFPCVAISFLTVLVFYLPSDSGEKVSLCIQILVALTLFILLTMEIIPAKSTTIPLICKYLLFTMLMVTSSVMITIFSQNLHFRSPTTHKMPWLIRTVFLEILPKVLFMPRPLGVDEESYRMVDHTTRPSTSRQEVVLHYHDRRISRDLTRSLAQASSSPNIDQIYKTPQARKAFENVCFISELLKKKDKDDKIEEDWKYVAMVLDRVLLIVFFLACVIVTCIILCEAPTLFDNAVPIDLQYRPASFNVVAPPLGHNHVH</sequence>
<accession>A0A7E4UWC0</accession>
<evidence type="ECO:0000256" key="6">
    <source>
        <dbReference type="ARBA" id="ARBA00022989"/>
    </source>
</evidence>
<keyword evidence="3" id="KW-1003">Cell membrane</keyword>
<evidence type="ECO:0000313" key="20">
    <source>
        <dbReference type="Proteomes" id="UP000492821"/>
    </source>
</evidence>
<name>A0A7E4UWC0_PANRE</name>
<evidence type="ECO:0000256" key="17">
    <source>
        <dbReference type="RuleBase" id="RU000687"/>
    </source>
</evidence>
<evidence type="ECO:0000256" key="11">
    <source>
        <dbReference type="ARBA" id="ARBA00023170"/>
    </source>
</evidence>
<evidence type="ECO:0000256" key="9">
    <source>
        <dbReference type="ARBA" id="ARBA00023136"/>
    </source>
</evidence>
<keyword evidence="15 17" id="KW-0407">Ion channel</keyword>
<dbReference type="Pfam" id="PF02931">
    <property type="entry name" value="Neur_chan_LBD"/>
    <property type="match status" value="1"/>
</dbReference>
<dbReference type="InterPro" id="IPR018000">
    <property type="entry name" value="Neurotransmitter_ion_chnl_CS"/>
</dbReference>
<reference evidence="21" key="2">
    <citation type="submission" date="2020-10" db="UniProtKB">
        <authorList>
            <consortium name="WormBaseParasite"/>
        </authorList>
    </citation>
    <scope>IDENTIFICATION</scope>
</reference>
<evidence type="ECO:0000256" key="3">
    <source>
        <dbReference type="ARBA" id="ARBA00022475"/>
    </source>
</evidence>
<keyword evidence="11" id="KW-0675">Receptor</keyword>
<keyword evidence="4 17" id="KW-0812">Transmembrane</keyword>
<dbReference type="PANTHER" id="PTHR18945">
    <property type="entry name" value="NEUROTRANSMITTER GATED ION CHANNEL"/>
    <property type="match status" value="1"/>
</dbReference>
<feature type="transmembrane region" description="Helical" evidence="17">
    <location>
        <begin position="438"/>
        <end position="462"/>
    </location>
</feature>
<dbReference type="InterPro" id="IPR036719">
    <property type="entry name" value="Neuro-gated_channel_TM_sf"/>
</dbReference>
<feature type="transmembrane region" description="Helical" evidence="17">
    <location>
        <begin position="260"/>
        <end position="278"/>
    </location>
</feature>
<dbReference type="Gene3D" id="1.20.58.390">
    <property type="entry name" value="Neurotransmitter-gated ion-channel transmembrane domain"/>
    <property type="match status" value="2"/>
</dbReference>
<evidence type="ECO:0000256" key="15">
    <source>
        <dbReference type="ARBA" id="ARBA00023303"/>
    </source>
</evidence>
<evidence type="ECO:0000256" key="2">
    <source>
        <dbReference type="ARBA" id="ARBA00022448"/>
    </source>
</evidence>
<dbReference type="FunFam" id="1.20.58.390:FF:000022">
    <property type="entry name" value="Nicotinic acetylcholine receptor subunit alpha4"/>
    <property type="match status" value="1"/>
</dbReference>
<reference evidence="20" key="1">
    <citation type="journal article" date="2013" name="Genetics">
        <title>The draft genome and transcriptome of Panagrellus redivivus are shaped by the harsh demands of a free-living lifestyle.</title>
        <authorList>
            <person name="Srinivasan J."/>
            <person name="Dillman A.R."/>
            <person name="Macchietto M.G."/>
            <person name="Heikkinen L."/>
            <person name="Lakso M."/>
            <person name="Fracchia K.M."/>
            <person name="Antoshechkin I."/>
            <person name="Mortazavi A."/>
            <person name="Wong G."/>
            <person name="Sternberg P.W."/>
        </authorList>
    </citation>
    <scope>NUCLEOTIDE SEQUENCE [LARGE SCALE GENOMIC DNA]</scope>
    <source>
        <strain evidence="20">MT8872</strain>
    </source>
</reference>
<dbReference type="PROSITE" id="PS00236">
    <property type="entry name" value="NEUROTR_ION_CHANNEL"/>
    <property type="match status" value="1"/>
</dbReference>
<feature type="transmembrane region" description="Helical" evidence="17">
    <location>
        <begin position="226"/>
        <end position="248"/>
    </location>
</feature>
<dbReference type="GO" id="GO:0007271">
    <property type="term" value="P:synaptic transmission, cholinergic"/>
    <property type="evidence" value="ECO:0007669"/>
    <property type="project" value="UniProtKB-ARBA"/>
</dbReference>
<keyword evidence="14" id="KW-1071">Ligand-gated ion channel</keyword>
<keyword evidence="7" id="KW-0770">Synapse</keyword>
<proteinExistence type="inferred from homology"/>
<dbReference type="InterPro" id="IPR006201">
    <property type="entry name" value="Neur_channel"/>
</dbReference>
<dbReference type="FunFam" id="1.20.58.390:FF:000001">
    <property type="entry name" value="Neuronal nicotinic acetylcholine receptor subunit 3"/>
    <property type="match status" value="1"/>
</dbReference>
<dbReference type="GO" id="GO:0022848">
    <property type="term" value="F:acetylcholine-gated monoatomic cation-selective channel activity"/>
    <property type="evidence" value="ECO:0007669"/>
    <property type="project" value="InterPro"/>
</dbReference>
<comment type="subcellular location">
    <subcellularLocation>
        <location evidence="16">Postsynaptic cell membrane</location>
        <topology evidence="16">Multi-pass membrane protein</topology>
    </subcellularLocation>
</comment>
<evidence type="ECO:0000256" key="5">
    <source>
        <dbReference type="ARBA" id="ARBA00022729"/>
    </source>
</evidence>
<dbReference type="AlphaFoldDB" id="A0A7E4UWC0"/>
<evidence type="ECO:0000256" key="4">
    <source>
        <dbReference type="ARBA" id="ARBA00022692"/>
    </source>
</evidence>
<keyword evidence="9 17" id="KW-0472">Membrane</keyword>
<evidence type="ECO:0000256" key="12">
    <source>
        <dbReference type="ARBA" id="ARBA00023180"/>
    </source>
</evidence>
<dbReference type="CDD" id="cd19064">
    <property type="entry name" value="LGIC_TM_nAChR"/>
    <property type="match status" value="1"/>
</dbReference>
<dbReference type="InterPro" id="IPR002394">
    <property type="entry name" value="Nicotinic_acetylcholine_rcpt"/>
</dbReference>
<dbReference type="Pfam" id="PF02932">
    <property type="entry name" value="Neur_chan_memb"/>
    <property type="match status" value="1"/>
</dbReference>
<feature type="transmembrane region" description="Helical" evidence="17">
    <location>
        <begin position="290"/>
        <end position="311"/>
    </location>
</feature>
<evidence type="ECO:0000256" key="16">
    <source>
        <dbReference type="ARBA" id="ARBA00034104"/>
    </source>
</evidence>
<keyword evidence="12" id="KW-0325">Glycoprotein</keyword>
<dbReference type="GO" id="GO:0045211">
    <property type="term" value="C:postsynaptic membrane"/>
    <property type="evidence" value="ECO:0007669"/>
    <property type="project" value="UniProtKB-SubCell"/>
</dbReference>
<evidence type="ECO:0000256" key="10">
    <source>
        <dbReference type="ARBA" id="ARBA00023157"/>
    </source>
</evidence>
<dbReference type="PRINTS" id="PR00254">
    <property type="entry name" value="NICOTINICR"/>
</dbReference>
<dbReference type="InterPro" id="IPR006029">
    <property type="entry name" value="Neurotrans-gated_channel_TM"/>
</dbReference>
<evidence type="ECO:0000256" key="13">
    <source>
        <dbReference type="ARBA" id="ARBA00023257"/>
    </source>
</evidence>
<keyword evidence="5" id="KW-0732">Signal</keyword>
<dbReference type="InterPro" id="IPR036734">
    <property type="entry name" value="Neur_chan_lig-bd_sf"/>
</dbReference>